<protein>
    <submittedName>
        <fullName evidence="2">Dna-binding helix-turn-helix protein</fullName>
    </submittedName>
</protein>
<keyword evidence="2" id="KW-0238">DNA-binding</keyword>
<dbReference type="RefSeq" id="WP_052385100.1">
    <property type="nucleotide sequence ID" value="NZ_CP009922.3"/>
</dbReference>
<organism evidence="2 3">
    <name type="scientific">Streptomyces xiamenensis</name>
    <dbReference type="NCBI Taxonomy" id="408015"/>
    <lineage>
        <taxon>Bacteria</taxon>
        <taxon>Bacillati</taxon>
        <taxon>Actinomycetota</taxon>
        <taxon>Actinomycetes</taxon>
        <taxon>Kitasatosporales</taxon>
        <taxon>Streptomycetaceae</taxon>
        <taxon>Streptomyces</taxon>
    </lineage>
</organism>
<dbReference type="Proteomes" id="UP000034034">
    <property type="component" value="Chromosome"/>
</dbReference>
<dbReference type="PATRIC" id="fig|408015.6.peg.3430"/>
<name>A0A0F7FXE7_9ACTN</name>
<sequence>METLTSAPGRRRTLVRGLNPSGSPEAAFAALYERHAVSLARQAYLLCGGDTRFAARAVERGFQRCWEEWPAVAADADPVGRVRAAVYGYALSPWHRLRPWGRPRPVLPVLLELPPHRRGTVVLHDCAGVGLSAAAAETEATVAVTGARLATGRAALPAGFPPLAALAAAVPVRTRRPDAVRRDGERATARRTRAFLLLTAATLTAITASLLPAVR</sequence>
<keyword evidence="1" id="KW-0472">Membrane</keyword>
<dbReference type="KEGG" id="sxi:SXIM_33880"/>
<keyword evidence="1" id="KW-0812">Transmembrane</keyword>
<dbReference type="HOGENOM" id="CLU_057518_1_0_11"/>
<proteinExistence type="predicted"/>
<dbReference type="AlphaFoldDB" id="A0A0F7FXE7"/>
<feature type="transmembrane region" description="Helical" evidence="1">
    <location>
        <begin position="194"/>
        <end position="214"/>
    </location>
</feature>
<dbReference type="STRING" id="408015.SXIM_33880"/>
<keyword evidence="3" id="KW-1185">Reference proteome</keyword>
<dbReference type="GO" id="GO:0003677">
    <property type="term" value="F:DNA binding"/>
    <property type="evidence" value="ECO:0007669"/>
    <property type="project" value="UniProtKB-KW"/>
</dbReference>
<keyword evidence="1" id="KW-1133">Transmembrane helix</keyword>
<evidence type="ECO:0000256" key="1">
    <source>
        <dbReference type="SAM" id="Phobius"/>
    </source>
</evidence>
<evidence type="ECO:0000313" key="2">
    <source>
        <dbReference type="EMBL" id="AKG44772.1"/>
    </source>
</evidence>
<accession>A0A0F7FXE7</accession>
<reference evidence="2" key="1">
    <citation type="submission" date="2019-08" db="EMBL/GenBank/DDBJ databases">
        <title>Complete genome sequence of a mangrove-derived Streptomyces xiamenensis.</title>
        <authorList>
            <person name="Xu J."/>
        </authorList>
    </citation>
    <scope>NUCLEOTIDE SEQUENCE</scope>
    <source>
        <strain evidence="2">318</strain>
    </source>
</reference>
<dbReference type="EMBL" id="CP009922">
    <property type="protein sequence ID" value="AKG44772.1"/>
    <property type="molecule type" value="Genomic_DNA"/>
</dbReference>
<gene>
    <name evidence="2" type="ORF">SXIM_33880</name>
</gene>
<evidence type="ECO:0000313" key="3">
    <source>
        <dbReference type="Proteomes" id="UP000034034"/>
    </source>
</evidence>